<dbReference type="PANTHER" id="PTHR28037:SF1">
    <property type="entry name" value="ALCOHOL O-ACETYLTRANSFERASE 1-RELATED"/>
    <property type="match status" value="1"/>
</dbReference>
<dbReference type="InterPro" id="IPR052058">
    <property type="entry name" value="Alcohol_O-acetyltransferase"/>
</dbReference>
<evidence type="ECO:0008006" key="3">
    <source>
        <dbReference type="Google" id="ProtNLM"/>
    </source>
</evidence>
<protein>
    <recommendedName>
        <fullName evidence="3">Alcohol acetyltransferase</fullName>
    </recommendedName>
</protein>
<dbReference type="OrthoDB" id="3355480at2759"/>
<dbReference type="EMBL" id="MU157824">
    <property type="protein sequence ID" value="KAF9535684.1"/>
    <property type="molecule type" value="Genomic_DNA"/>
</dbReference>
<dbReference type="SUPFAM" id="SSF52777">
    <property type="entry name" value="CoA-dependent acyltransferases"/>
    <property type="match status" value="1"/>
</dbReference>
<proteinExistence type="predicted"/>
<name>A0A9P6JWW9_9AGAR</name>
<comment type="caution">
    <text evidence="1">The sequence shown here is derived from an EMBL/GenBank/DDBJ whole genome shotgun (WGS) entry which is preliminary data.</text>
</comment>
<dbReference type="Gene3D" id="3.30.559.10">
    <property type="entry name" value="Chloramphenicol acetyltransferase-like domain"/>
    <property type="match status" value="1"/>
</dbReference>
<dbReference type="Proteomes" id="UP000807306">
    <property type="component" value="Unassembled WGS sequence"/>
</dbReference>
<keyword evidence="2" id="KW-1185">Reference proteome</keyword>
<evidence type="ECO:0000313" key="2">
    <source>
        <dbReference type="Proteomes" id="UP000807306"/>
    </source>
</evidence>
<dbReference type="AlphaFoldDB" id="A0A9P6JWW9"/>
<accession>A0A9P6JWW9</accession>
<dbReference type="PANTHER" id="PTHR28037">
    <property type="entry name" value="ALCOHOL O-ACETYLTRANSFERASE 1-RELATED"/>
    <property type="match status" value="1"/>
</dbReference>
<gene>
    <name evidence="1" type="ORF">CPB83DRAFT_901373</name>
</gene>
<sequence length="527" mass="58935">MTSATSEITTKGLNTLVHDVEKLSLYNPAHSENGSLEALRAVERQLGETEVSYFLPSRESGVNDMYLHLGCLAQPNHIDRDRIRLAWTIMRLRHPLLGSKVIMNDYNDIRFRYETPLSPDAALTIADQNLEFRSQTKDALIDSYLNGRRTLSNERLSYLVVAFTKTQEDVEHNFDFLICATHFLGDGMALHQFANDFFGLLGGSIDEAGLRQKLEAEWKDYCASEMPLPSSLEDRLPLNLSSKFRQAAAQVDFQLSQKRDIGGHAFPKQSKGERHTVVPTVSYDSVKTKKILSTCKTHGVSISAALFAICNVAWSRVQSKNRHLPIMMYSALNLRPNLRAEKRLHDSYWFIAIGYFNIILPSFLPIKGDLPSIFWHRARSAKVQSASAAKHSMAVSRCFETAKLRGARARLWAKEDDDKAAGIVPPPKPVCADSKTPQKPKVPSTALMGLSLLGNLDGIYKHVNFPSIKMHTLTTGSRQRSGGMLLFGYTFAGKLWVSFGYDENGIEEATVKCFWDGVANAIDEFLA</sequence>
<evidence type="ECO:0000313" key="1">
    <source>
        <dbReference type="EMBL" id="KAF9535684.1"/>
    </source>
</evidence>
<reference evidence="1" key="1">
    <citation type="submission" date="2020-11" db="EMBL/GenBank/DDBJ databases">
        <authorList>
            <consortium name="DOE Joint Genome Institute"/>
            <person name="Ahrendt S."/>
            <person name="Riley R."/>
            <person name="Andreopoulos W."/>
            <person name="Labutti K."/>
            <person name="Pangilinan J."/>
            <person name="Ruiz-Duenas F.J."/>
            <person name="Barrasa J.M."/>
            <person name="Sanchez-Garcia M."/>
            <person name="Camarero S."/>
            <person name="Miyauchi S."/>
            <person name="Serrano A."/>
            <person name="Linde D."/>
            <person name="Babiker R."/>
            <person name="Drula E."/>
            <person name="Ayuso-Fernandez I."/>
            <person name="Pacheco R."/>
            <person name="Padilla G."/>
            <person name="Ferreira P."/>
            <person name="Barriuso J."/>
            <person name="Kellner H."/>
            <person name="Castanera R."/>
            <person name="Alfaro M."/>
            <person name="Ramirez L."/>
            <person name="Pisabarro A.G."/>
            <person name="Kuo A."/>
            <person name="Tritt A."/>
            <person name="Lipzen A."/>
            <person name="He G."/>
            <person name="Yan M."/>
            <person name="Ng V."/>
            <person name="Cullen D."/>
            <person name="Martin F."/>
            <person name="Rosso M.-N."/>
            <person name="Henrissat B."/>
            <person name="Hibbett D."/>
            <person name="Martinez A.T."/>
            <person name="Grigoriev I.V."/>
        </authorList>
    </citation>
    <scope>NUCLEOTIDE SEQUENCE</scope>
    <source>
        <strain evidence="1">CBS 506.95</strain>
    </source>
</reference>
<dbReference type="InterPro" id="IPR023213">
    <property type="entry name" value="CAT-like_dom_sf"/>
</dbReference>
<organism evidence="1 2">
    <name type="scientific">Crepidotus variabilis</name>
    <dbReference type="NCBI Taxonomy" id="179855"/>
    <lineage>
        <taxon>Eukaryota</taxon>
        <taxon>Fungi</taxon>
        <taxon>Dikarya</taxon>
        <taxon>Basidiomycota</taxon>
        <taxon>Agaricomycotina</taxon>
        <taxon>Agaricomycetes</taxon>
        <taxon>Agaricomycetidae</taxon>
        <taxon>Agaricales</taxon>
        <taxon>Agaricineae</taxon>
        <taxon>Crepidotaceae</taxon>
        <taxon>Crepidotus</taxon>
    </lineage>
</organism>